<comment type="caution">
    <text evidence="1">The sequence shown here is derived from an EMBL/GenBank/DDBJ whole genome shotgun (WGS) entry which is preliminary data.</text>
</comment>
<keyword evidence="2" id="KW-1185">Reference proteome</keyword>
<dbReference type="Proteomes" id="UP001064048">
    <property type="component" value="Chromosome Z"/>
</dbReference>
<reference evidence="1 2" key="1">
    <citation type="journal article" date="2022" name="Genome Biol. Evol.">
        <title>The Spruce Budworm Genome: Reconstructing the Evolutionary History of Antifreeze Proteins.</title>
        <authorList>
            <person name="Beliveau C."/>
            <person name="Gagne P."/>
            <person name="Picq S."/>
            <person name="Vernygora O."/>
            <person name="Keeling C.I."/>
            <person name="Pinkney K."/>
            <person name="Doucet D."/>
            <person name="Wen F."/>
            <person name="Johnston J.S."/>
            <person name="Maaroufi H."/>
            <person name="Boyle B."/>
            <person name="Laroche J."/>
            <person name="Dewar K."/>
            <person name="Juretic N."/>
            <person name="Blackburn G."/>
            <person name="Nisole A."/>
            <person name="Brunet B."/>
            <person name="Brandao M."/>
            <person name="Lumley L."/>
            <person name="Duan J."/>
            <person name="Quan G."/>
            <person name="Lucarotti C.J."/>
            <person name="Roe A.D."/>
            <person name="Sperling F.A.H."/>
            <person name="Levesque R.C."/>
            <person name="Cusson M."/>
        </authorList>
    </citation>
    <scope>NUCLEOTIDE SEQUENCE [LARGE SCALE GENOMIC DNA]</scope>
    <source>
        <strain evidence="1">Glfc:IPQL:Cfum</strain>
    </source>
</reference>
<accession>A0ACC0K415</accession>
<proteinExistence type="predicted"/>
<name>A0ACC0K415_CHOFU</name>
<organism evidence="1 2">
    <name type="scientific">Choristoneura fumiferana</name>
    <name type="common">Spruce budworm moth</name>
    <name type="synonym">Archips fumiferana</name>
    <dbReference type="NCBI Taxonomy" id="7141"/>
    <lineage>
        <taxon>Eukaryota</taxon>
        <taxon>Metazoa</taxon>
        <taxon>Ecdysozoa</taxon>
        <taxon>Arthropoda</taxon>
        <taxon>Hexapoda</taxon>
        <taxon>Insecta</taxon>
        <taxon>Pterygota</taxon>
        <taxon>Neoptera</taxon>
        <taxon>Endopterygota</taxon>
        <taxon>Lepidoptera</taxon>
        <taxon>Glossata</taxon>
        <taxon>Ditrysia</taxon>
        <taxon>Tortricoidea</taxon>
        <taxon>Tortricidae</taxon>
        <taxon>Tortricinae</taxon>
        <taxon>Choristoneura</taxon>
    </lineage>
</organism>
<sequence>MVVAIQADLAQGTTLNSASDSCHAPQQIKKLAVSLVHLREIQWTWYAVGGADKCGFAAVANIVPLSSDELYEESQKRLPELNRGYYGPNPSELDEEYDLAPPPEPAASYVPAAYSSPVVTGAASSNYPRRGASGIPFHEQFYSDLEGSGTIRKIKKPQRIEKIIDGDTEHIHTYSEEHIHKVVFKDAPKLTGVVRVPGIHGVRALHGSDHLGSMSALAAAHPLIPVKNSQSLLAFPQDHFTGLTAVGSMGTPSHLEYAAYNPHDVTHDHIFHDHGEITADIDITKASLGFPPKVSYNSQGLRINDSGTKRPNLSHDFSYYESMYSPHGKPKKVYRTTTPAPRYETSSEESIHDFEPIPSFKIKDKSKLKSRYITPTPFYDSDEKRLSDYRLQEASVPAPFALSSTVVHDYKPNKFAGSVQGSDFNNFKDPFDENDSNSFEYDTYASSSNVHSSQNKNEQDNRKKKGNKKSISTQNISFGRLEHVTEIDHQEQPSGTSVSGEDDTPSFDDFKATDSATSTPYTIKESSPSHQYYSKMAFKAMHNFDDQMSVPEASNDNFQYVEAPTTPTPTVTSTVSTTTLAPIRFITIQSTDAVAIQPTDDASDTRQNKRNRQKSRLVTISALKSESKPRYSVKPVQATTQDSDGFAVPHTLRHLGHRYAYEHPTVSSTVRGKLKYGDKI</sequence>
<dbReference type="EMBL" id="CM046131">
    <property type="protein sequence ID" value="KAI8430973.1"/>
    <property type="molecule type" value="Genomic_DNA"/>
</dbReference>
<protein>
    <submittedName>
        <fullName evidence="1">Uncharacterized protein</fullName>
    </submittedName>
</protein>
<gene>
    <name evidence="1" type="ORF">MSG28_001069</name>
</gene>
<evidence type="ECO:0000313" key="2">
    <source>
        <dbReference type="Proteomes" id="UP001064048"/>
    </source>
</evidence>
<evidence type="ECO:0000313" key="1">
    <source>
        <dbReference type="EMBL" id="KAI8430973.1"/>
    </source>
</evidence>